<accession>A0A9X2LQ52</accession>
<evidence type="ECO:0000313" key="1">
    <source>
        <dbReference type="EMBL" id="MCQ8775119.1"/>
    </source>
</evidence>
<sequence length="30" mass="3223">MSAVVTASEPGWIGLFSGLSERQFRKLVGV</sequence>
<reference evidence="1" key="1">
    <citation type="submission" date="2022-06" db="EMBL/GenBank/DDBJ databases">
        <title>WGS of actinobacteria.</title>
        <authorList>
            <person name="Thawai C."/>
        </authorList>
    </citation>
    <scope>NUCLEOTIDE SEQUENCE</scope>
    <source>
        <strain evidence="1">AA8</strain>
    </source>
</reference>
<proteinExistence type="predicted"/>
<organism evidence="1 2">
    <name type="scientific">Streptomyces telluris</name>
    <dbReference type="NCBI Taxonomy" id="2720021"/>
    <lineage>
        <taxon>Bacteria</taxon>
        <taxon>Bacillati</taxon>
        <taxon>Actinomycetota</taxon>
        <taxon>Actinomycetes</taxon>
        <taxon>Kitasatosporales</taxon>
        <taxon>Streptomycetaceae</taxon>
        <taxon>Streptomyces</taxon>
    </lineage>
</organism>
<feature type="non-terminal residue" evidence="1">
    <location>
        <position position="30"/>
    </location>
</feature>
<protein>
    <submittedName>
        <fullName evidence="1">IS5/IS1182 family transposase</fullName>
    </submittedName>
</protein>
<keyword evidence="2" id="KW-1185">Reference proteome</keyword>
<dbReference type="AlphaFoldDB" id="A0A9X2LQ52"/>
<dbReference type="Proteomes" id="UP001142374">
    <property type="component" value="Unassembled WGS sequence"/>
</dbReference>
<gene>
    <name evidence="1" type="ORF">NQU55_35995</name>
</gene>
<comment type="caution">
    <text evidence="1">The sequence shown here is derived from an EMBL/GenBank/DDBJ whole genome shotgun (WGS) entry which is preliminary data.</text>
</comment>
<evidence type="ECO:0000313" key="2">
    <source>
        <dbReference type="Proteomes" id="UP001142374"/>
    </source>
</evidence>
<dbReference type="EMBL" id="JANIID010000073">
    <property type="protein sequence ID" value="MCQ8775119.1"/>
    <property type="molecule type" value="Genomic_DNA"/>
</dbReference>
<name>A0A9X2LQ52_9ACTN</name>